<name>A0A0A2B073_PROMR</name>
<sequence length="46" mass="5117">MDNSSGALSKQAFLEKFLSINALSKKIKYTLKNSIISCYNCGIIIF</sequence>
<reference evidence="2" key="1">
    <citation type="journal article" date="2014" name="Sci. Data">
        <title>Genomes of diverse isolates of the marine cyanobacterium Prochlorococcus.</title>
        <authorList>
            <person name="Biller S."/>
            <person name="Berube P."/>
            <person name="Thompson J."/>
            <person name="Kelly L."/>
            <person name="Roggensack S."/>
            <person name="Awad L."/>
            <person name="Roache-Johnson K."/>
            <person name="Ding H."/>
            <person name="Giovannoni S.J."/>
            <person name="Moore L.R."/>
            <person name="Chisholm S.W."/>
        </authorList>
    </citation>
    <scope>NUCLEOTIDE SEQUENCE [LARGE SCALE GENOMIC DNA]</scope>
</reference>
<dbReference type="AlphaFoldDB" id="A0A0A2B073"/>
<dbReference type="EMBL" id="JNAR01000016">
    <property type="protein sequence ID" value="KGG07251.1"/>
    <property type="molecule type" value="Genomic_DNA"/>
</dbReference>
<accession>A0A0A2B073</accession>
<proteinExistence type="predicted"/>
<organism evidence="1 2">
    <name type="scientific">Prochlorococcus marinus str. MIT 9401</name>
    <dbReference type="NCBI Taxonomy" id="167551"/>
    <lineage>
        <taxon>Bacteria</taxon>
        <taxon>Bacillati</taxon>
        <taxon>Cyanobacteriota</taxon>
        <taxon>Cyanophyceae</taxon>
        <taxon>Synechococcales</taxon>
        <taxon>Prochlorococcaceae</taxon>
        <taxon>Prochlorococcus</taxon>
    </lineage>
</organism>
<evidence type="ECO:0000313" key="1">
    <source>
        <dbReference type="EMBL" id="KGG07251.1"/>
    </source>
</evidence>
<protein>
    <submittedName>
        <fullName evidence="1">Uncharacterized protein</fullName>
    </submittedName>
</protein>
<dbReference type="Proteomes" id="UP000030481">
    <property type="component" value="Unassembled WGS sequence"/>
</dbReference>
<evidence type="ECO:0000313" key="2">
    <source>
        <dbReference type="Proteomes" id="UP000030481"/>
    </source>
</evidence>
<gene>
    <name evidence="1" type="ORF">EV01_1588</name>
</gene>
<comment type="caution">
    <text evidence="1">The sequence shown here is derived from an EMBL/GenBank/DDBJ whole genome shotgun (WGS) entry which is preliminary data.</text>
</comment>